<dbReference type="GO" id="GO:0016740">
    <property type="term" value="F:transferase activity"/>
    <property type="evidence" value="ECO:0007669"/>
    <property type="project" value="UniProtKB-KW"/>
</dbReference>
<reference evidence="3" key="1">
    <citation type="journal article" date="2023" name="bioRxiv">
        <title>Complete genome of the Medicago anthracnose fungus, Colletotrichum destructivum, reveals a mini-chromosome-like region within a core chromosome.</title>
        <authorList>
            <person name="Lapalu N."/>
            <person name="Simon A."/>
            <person name="Lu A."/>
            <person name="Plaumann P.-L."/>
            <person name="Amselem J."/>
            <person name="Pigne S."/>
            <person name="Auger A."/>
            <person name="Koch C."/>
            <person name="Dallery J.-F."/>
            <person name="O'Connell R.J."/>
        </authorList>
    </citation>
    <scope>NUCLEOTIDE SEQUENCE [LARGE SCALE GENOMIC DNA]</scope>
    <source>
        <strain evidence="3">CBS 520.97</strain>
    </source>
</reference>
<feature type="region of interest" description="Disordered" evidence="1">
    <location>
        <begin position="1"/>
        <end position="24"/>
    </location>
</feature>
<sequence>MLNINTGRTRQDAASSNIGSTPHLINPAEAPGILGISTGQGAQWATMGRELAVASPFFRRSIEA</sequence>
<protein>
    <submittedName>
        <fullName evidence="2">Acyl transferase domain superfamily, Acyl transferase/acyl hydrolase/lysophospholipase</fullName>
    </submittedName>
</protein>
<evidence type="ECO:0000313" key="2">
    <source>
        <dbReference type="EMBL" id="WQF90239.1"/>
    </source>
</evidence>
<dbReference type="Proteomes" id="UP001322277">
    <property type="component" value="Chromosome 11"/>
</dbReference>
<dbReference type="Gene3D" id="3.40.366.10">
    <property type="entry name" value="Malonyl-Coenzyme A Acyl Carrier Protein, domain 2"/>
    <property type="match status" value="1"/>
</dbReference>
<name>A0AAX4J3S5_9PEZI</name>
<dbReference type="GeneID" id="87951753"/>
<dbReference type="InterPro" id="IPR016035">
    <property type="entry name" value="Acyl_Trfase/lysoPLipase"/>
</dbReference>
<keyword evidence="2" id="KW-0808">Transferase</keyword>
<keyword evidence="3" id="KW-1185">Reference proteome</keyword>
<evidence type="ECO:0000256" key="1">
    <source>
        <dbReference type="SAM" id="MobiDB-lite"/>
    </source>
</evidence>
<dbReference type="SUPFAM" id="SSF52151">
    <property type="entry name" value="FabD/lysophospholipase-like"/>
    <property type="match status" value="1"/>
</dbReference>
<dbReference type="EMBL" id="CP137315">
    <property type="protein sequence ID" value="WQF90239.1"/>
    <property type="molecule type" value="Genomic_DNA"/>
</dbReference>
<accession>A0AAX4J3S5</accession>
<dbReference type="KEGG" id="cdet:87951753"/>
<keyword evidence="2" id="KW-0378">Hydrolase</keyword>
<dbReference type="RefSeq" id="XP_062787460.1">
    <property type="nucleotide sequence ID" value="XM_062931409.1"/>
</dbReference>
<proteinExistence type="predicted"/>
<dbReference type="GO" id="GO:0016787">
    <property type="term" value="F:hydrolase activity"/>
    <property type="evidence" value="ECO:0007669"/>
    <property type="project" value="UniProtKB-KW"/>
</dbReference>
<dbReference type="InterPro" id="IPR001227">
    <property type="entry name" value="Ac_transferase_dom_sf"/>
</dbReference>
<feature type="compositionally biased region" description="Polar residues" evidence="1">
    <location>
        <begin position="1"/>
        <end position="20"/>
    </location>
</feature>
<organism evidence="2 3">
    <name type="scientific">Colletotrichum destructivum</name>
    <dbReference type="NCBI Taxonomy" id="34406"/>
    <lineage>
        <taxon>Eukaryota</taxon>
        <taxon>Fungi</taxon>
        <taxon>Dikarya</taxon>
        <taxon>Ascomycota</taxon>
        <taxon>Pezizomycotina</taxon>
        <taxon>Sordariomycetes</taxon>
        <taxon>Hypocreomycetidae</taxon>
        <taxon>Glomerellales</taxon>
        <taxon>Glomerellaceae</taxon>
        <taxon>Colletotrichum</taxon>
        <taxon>Colletotrichum destructivum species complex</taxon>
    </lineage>
</organism>
<dbReference type="AlphaFoldDB" id="A0AAX4J3S5"/>
<gene>
    <name evidence="2" type="ORF">CDEST_15253</name>
</gene>
<evidence type="ECO:0000313" key="3">
    <source>
        <dbReference type="Proteomes" id="UP001322277"/>
    </source>
</evidence>